<gene>
    <name evidence="1" type="ORF">CKY47_32025</name>
</gene>
<sequence length="115" mass="13388">MRIDESDTYVDDTQRVMYDDGPFTGESEYRGENGELLELTTYYDGIPNGLQEEYYPDGRVKSRGENHMGRAVGEWYEWHPDGTLAAHRTFSANGWPLHVKEWNERGELVRDERLG</sequence>
<dbReference type="InterPro" id="IPR011652">
    <property type="entry name" value="MORN_2"/>
</dbReference>
<dbReference type="EMBL" id="NSDM01000019">
    <property type="protein sequence ID" value="MDQ2588503.1"/>
    <property type="molecule type" value="Genomic_DNA"/>
</dbReference>
<organism evidence="1 2">
    <name type="scientific">Saccharothrix yanglingensis</name>
    <dbReference type="NCBI Taxonomy" id="659496"/>
    <lineage>
        <taxon>Bacteria</taxon>
        <taxon>Bacillati</taxon>
        <taxon>Actinomycetota</taxon>
        <taxon>Actinomycetes</taxon>
        <taxon>Pseudonocardiales</taxon>
        <taxon>Pseudonocardiaceae</taxon>
        <taxon>Saccharothrix</taxon>
    </lineage>
</organism>
<dbReference type="Pfam" id="PF07661">
    <property type="entry name" value="MORN_2"/>
    <property type="match status" value="2"/>
</dbReference>
<evidence type="ECO:0000313" key="2">
    <source>
        <dbReference type="Proteomes" id="UP001225605"/>
    </source>
</evidence>
<evidence type="ECO:0000313" key="1">
    <source>
        <dbReference type="EMBL" id="MDQ2588503.1"/>
    </source>
</evidence>
<keyword evidence="2" id="KW-1185">Reference proteome</keyword>
<dbReference type="SUPFAM" id="SSF82185">
    <property type="entry name" value="Histone H3 K4-specific methyltransferase SET7/9 N-terminal domain"/>
    <property type="match status" value="1"/>
</dbReference>
<evidence type="ECO:0008006" key="3">
    <source>
        <dbReference type="Google" id="ProtNLM"/>
    </source>
</evidence>
<dbReference type="Proteomes" id="UP001225605">
    <property type="component" value="Unassembled WGS sequence"/>
</dbReference>
<accession>A0ABU0X8P3</accession>
<dbReference type="Gene3D" id="3.90.930.1">
    <property type="match status" value="1"/>
</dbReference>
<proteinExistence type="predicted"/>
<protein>
    <recommendedName>
        <fullName evidence="3">MORN repeat protein</fullName>
    </recommendedName>
</protein>
<reference evidence="1 2" key="1">
    <citation type="submission" date="2017-06" db="EMBL/GenBank/DDBJ databases">
        <title>Cultured bacterium strain Saccharothrix yanglingensis Hhs.015.</title>
        <authorList>
            <person name="Xia Y."/>
        </authorList>
    </citation>
    <scope>NUCLEOTIDE SEQUENCE [LARGE SCALE GENOMIC DNA]</scope>
    <source>
        <strain evidence="1 2">Hhs.015</strain>
    </source>
</reference>
<name>A0ABU0X8P3_9PSEU</name>
<comment type="caution">
    <text evidence="1">The sequence shown here is derived from an EMBL/GenBank/DDBJ whole genome shotgun (WGS) entry which is preliminary data.</text>
</comment>